<dbReference type="PANTHER" id="PTHR43818:SF5">
    <property type="entry name" value="OXIDOREDUCTASE FAMILY PROTEIN"/>
    <property type="match status" value="1"/>
</dbReference>
<dbReference type="RefSeq" id="WP_251807992.1">
    <property type="nucleotide sequence ID" value="NZ_CP166679.1"/>
</dbReference>
<dbReference type="InterPro" id="IPR000683">
    <property type="entry name" value="Gfo/Idh/MocA-like_OxRdtase_N"/>
</dbReference>
<evidence type="ECO:0000259" key="3">
    <source>
        <dbReference type="Pfam" id="PF19051"/>
    </source>
</evidence>
<evidence type="ECO:0000256" key="1">
    <source>
        <dbReference type="SAM" id="MobiDB-lite"/>
    </source>
</evidence>
<dbReference type="Gene3D" id="3.40.50.720">
    <property type="entry name" value="NAD(P)-binding Rossmann-like Domain"/>
    <property type="match status" value="1"/>
</dbReference>
<feature type="region of interest" description="Disordered" evidence="1">
    <location>
        <begin position="412"/>
        <end position="431"/>
    </location>
</feature>
<protein>
    <submittedName>
        <fullName evidence="4">Gfo/Idh/MocA family protein</fullName>
    </submittedName>
</protein>
<dbReference type="SUPFAM" id="SSF51735">
    <property type="entry name" value="NAD(P)-binding Rossmann-fold domains"/>
    <property type="match status" value="1"/>
</dbReference>
<dbReference type="SUPFAM" id="SSF55347">
    <property type="entry name" value="Glyceraldehyde-3-phosphate dehydrogenase-like, C-terminal domain"/>
    <property type="match status" value="1"/>
</dbReference>
<dbReference type="Pfam" id="PF01408">
    <property type="entry name" value="GFO_IDH_MocA"/>
    <property type="match status" value="1"/>
</dbReference>
<dbReference type="PANTHER" id="PTHR43818">
    <property type="entry name" value="BCDNA.GH03377"/>
    <property type="match status" value="1"/>
</dbReference>
<evidence type="ECO:0000313" key="4">
    <source>
        <dbReference type="EMBL" id="MFD2789275.1"/>
    </source>
</evidence>
<feature type="domain" description="Gfo/Idh/MocA-like oxidoreductase N-terminal" evidence="2">
    <location>
        <begin position="43"/>
        <end position="173"/>
    </location>
</feature>
<dbReference type="Pfam" id="PF19051">
    <property type="entry name" value="GFO_IDH_MocA_C2"/>
    <property type="match status" value="1"/>
</dbReference>
<name>A0ABW5VG80_9FLAO</name>
<dbReference type="Proteomes" id="UP001597532">
    <property type="component" value="Unassembled WGS sequence"/>
</dbReference>
<evidence type="ECO:0000259" key="2">
    <source>
        <dbReference type="Pfam" id="PF01408"/>
    </source>
</evidence>
<reference evidence="5" key="1">
    <citation type="journal article" date="2019" name="Int. J. Syst. Evol. Microbiol.">
        <title>The Global Catalogue of Microorganisms (GCM) 10K type strain sequencing project: providing services to taxonomists for standard genome sequencing and annotation.</title>
        <authorList>
            <consortium name="The Broad Institute Genomics Platform"/>
            <consortium name="The Broad Institute Genome Sequencing Center for Infectious Disease"/>
            <person name="Wu L."/>
            <person name="Ma J."/>
        </authorList>
    </citation>
    <scope>NUCLEOTIDE SEQUENCE [LARGE SCALE GENOMIC DNA]</scope>
    <source>
        <strain evidence="5">KCTC 52924</strain>
    </source>
</reference>
<comment type="caution">
    <text evidence="4">The sequence shown here is derived from an EMBL/GenBank/DDBJ whole genome shotgun (WGS) entry which is preliminary data.</text>
</comment>
<keyword evidence="5" id="KW-1185">Reference proteome</keyword>
<accession>A0ABW5VG80</accession>
<dbReference type="EMBL" id="JBHUOK010000021">
    <property type="protein sequence ID" value="MFD2789275.1"/>
    <property type="molecule type" value="Genomic_DNA"/>
</dbReference>
<evidence type="ECO:0000313" key="5">
    <source>
        <dbReference type="Proteomes" id="UP001597532"/>
    </source>
</evidence>
<dbReference type="Gene3D" id="3.30.360.10">
    <property type="entry name" value="Dihydrodipicolinate Reductase, domain 2"/>
    <property type="match status" value="1"/>
</dbReference>
<dbReference type="InterPro" id="IPR036291">
    <property type="entry name" value="NAD(P)-bd_dom_sf"/>
</dbReference>
<feature type="domain" description="Gfo/Idh/MocA-like oxidoreductase bacterial type C-terminal" evidence="3">
    <location>
        <begin position="212"/>
        <end position="430"/>
    </location>
</feature>
<proteinExistence type="predicted"/>
<gene>
    <name evidence="4" type="ORF">ACFS1K_05860</name>
</gene>
<sequence length="431" mass="49403">MQNKKNTTEGRRKFIYQTAALASFTIVPSYVLALNEKAPNNRINLGFIGAGRQALNLQKSFLQTQEIQIVAVSDVYRSKMQHFIFELDAWHTTNQSNFKQDCVAHEDFMELLDRKDIDGVVIASPDHWHASMAVRAAEAGKDIYCEKPLSLTISEGCAMVNATRKNKRIFQTGSMQRSWPEFRQTVELIKNGYIGDIQSIKVNVGGSPKPYDLPQETIPYDLNWDLWLGPNEFVHYNHQLNPAIGDDLWAQWRYYKGLGGGDMTDWGTHMFDIVQWALDKDDSGPIEIIPPDGSNYPHLTFNYGDGIVVTREDFGKNHAIQFKGTEGSIEVQRHKLVTFPESLSTESIKENENKVYYSDNHYKDFLDAMRSRKKPIADVETGHRSATICNLGNIACELRRPLYWNPKKEKFKRDSEANKLRSRKMKPEWSV</sequence>
<dbReference type="InterPro" id="IPR050463">
    <property type="entry name" value="Gfo/Idh/MocA_oxidrdct_glycsds"/>
</dbReference>
<organism evidence="4 5">
    <name type="scientific">Arenibacter antarcticus</name>
    <dbReference type="NCBI Taxonomy" id="2040469"/>
    <lineage>
        <taxon>Bacteria</taxon>
        <taxon>Pseudomonadati</taxon>
        <taxon>Bacteroidota</taxon>
        <taxon>Flavobacteriia</taxon>
        <taxon>Flavobacteriales</taxon>
        <taxon>Flavobacteriaceae</taxon>
        <taxon>Arenibacter</taxon>
    </lineage>
</organism>
<dbReference type="InterPro" id="IPR043906">
    <property type="entry name" value="Gfo/Idh/MocA_OxRdtase_bact_C"/>
</dbReference>